<keyword evidence="3" id="KW-1185">Reference proteome</keyword>
<protein>
    <submittedName>
        <fullName evidence="2">Uncharacterized protein</fullName>
    </submittedName>
</protein>
<dbReference type="AlphaFoldDB" id="A0A7K3TJK6"/>
<accession>A0A7K3TJK6</accession>
<organism evidence="2 3">
    <name type="scientific">Bifidobacterium avesanii</name>
    <dbReference type="NCBI Taxonomy" id="1798157"/>
    <lineage>
        <taxon>Bacteria</taxon>
        <taxon>Bacillati</taxon>
        <taxon>Actinomycetota</taxon>
        <taxon>Actinomycetes</taxon>
        <taxon>Bifidobacteriales</taxon>
        <taxon>Bifidobacteriaceae</taxon>
        <taxon>Bifidobacterium</taxon>
    </lineage>
</organism>
<evidence type="ECO:0000256" key="1">
    <source>
        <dbReference type="SAM" id="MobiDB-lite"/>
    </source>
</evidence>
<feature type="region of interest" description="Disordered" evidence="1">
    <location>
        <begin position="129"/>
        <end position="155"/>
    </location>
</feature>
<sequence length="155" mass="17394">MADSGEPAFTDEQVKYLEGLPAVRAVHGDRIFYEPWFSRSALQQYAKGVKPGEIFASAGMPESLVGAKRIERSMARWRANRDKILKGTDQKLVIMTPSYGEKDRVIASQAVRIYRLEQELEALREECERLREAAGQTETGTETRTGDGGSDERKP</sequence>
<evidence type="ECO:0000313" key="3">
    <source>
        <dbReference type="Proteomes" id="UP000469763"/>
    </source>
</evidence>
<feature type="compositionally biased region" description="Low complexity" evidence="1">
    <location>
        <begin position="133"/>
        <end position="143"/>
    </location>
</feature>
<name>A0A7K3TJK6_9BIFI</name>
<comment type="caution">
    <text evidence="2">The sequence shown here is derived from an EMBL/GenBank/DDBJ whole genome shotgun (WGS) entry which is preliminary data.</text>
</comment>
<dbReference type="OrthoDB" id="3231571at2"/>
<reference evidence="2 3" key="1">
    <citation type="submission" date="2019-10" db="EMBL/GenBank/DDBJ databases">
        <title>Bifidobacterium from non-human primates.</title>
        <authorList>
            <person name="Modesto M."/>
        </authorList>
    </citation>
    <scope>NUCLEOTIDE SEQUENCE [LARGE SCALE GENOMIC DNA]</scope>
    <source>
        <strain evidence="2 3">TREC</strain>
    </source>
</reference>
<evidence type="ECO:0000313" key="2">
    <source>
        <dbReference type="EMBL" id="NEG79307.1"/>
    </source>
</evidence>
<gene>
    <name evidence="2" type="ORF">GFD22_10080</name>
</gene>
<dbReference type="EMBL" id="WHZY01000022">
    <property type="protein sequence ID" value="NEG79307.1"/>
    <property type="molecule type" value="Genomic_DNA"/>
</dbReference>
<dbReference type="Proteomes" id="UP000469763">
    <property type="component" value="Unassembled WGS sequence"/>
</dbReference>
<proteinExistence type="predicted"/>
<dbReference type="RefSeq" id="WP_152351137.1">
    <property type="nucleotide sequence ID" value="NZ_WBSN01000024.1"/>
</dbReference>